<dbReference type="KEGG" id="ksk:KSE_06710"/>
<dbReference type="AlphaFoldDB" id="E4N5N0"/>
<keyword evidence="2" id="KW-0472">Membrane</keyword>
<dbReference type="EMBL" id="AP010968">
    <property type="protein sequence ID" value="BAJ26511.1"/>
    <property type="molecule type" value="Genomic_DNA"/>
</dbReference>
<feature type="transmembrane region" description="Helical" evidence="2">
    <location>
        <begin position="61"/>
        <end position="83"/>
    </location>
</feature>
<dbReference type="InterPro" id="IPR005135">
    <property type="entry name" value="Endo/exonuclease/phosphatase"/>
</dbReference>
<keyword evidence="5" id="KW-1185">Reference proteome</keyword>
<gene>
    <name evidence="4" type="ordered locus">KSE_06710</name>
</gene>
<evidence type="ECO:0000259" key="3">
    <source>
        <dbReference type="Pfam" id="PF03372"/>
    </source>
</evidence>
<dbReference type="STRING" id="452652.KSE_06710"/>
<evidence type="ECO:0000256" key="2">
    <source>
        <dbReference type="SAM" id="Phobius"/>
    </source>
</evidence>
<dbReference type="PATRIC" id="fig|452652.3.peg.661"/>
<keyword evidence="2" id="KW-1133">Transmembrane helix</keyword>
<feature type="transmembrane region" description="Helical" evidence="2">
    <location>
        <begin position="90"/>
        <end position="107"/>
    </location>
</feature>
<dbReference type="SUPFAM" id="SSF56219">
    <property type="entry name" value="DNase I-like"/>
    <property type="match status" value="1"/>
</dbReference>
<dbReference type="Proteomes" id="UP000007076">
    <property type="component" value="Chromosome"/>
</dbReference>
<reference evidence="4 5" key="1">
    <citation type="journal article" date="2010" name="DNA Res.">
        <title>Genome sequence of Kitasatospora setae NBRC 14216T: an evolutionary snapshot of the family Streptomycetaceae.</title>
        <authorList>
            <person name="Ichikawa N."/>
            <person name="Oguchi A."/>
            <person name="Ikeda H."/>
            <person name="Ishikawa J."/>
            <person name="Kitani S."/>
            <person name="Watanabe Y."/>
            <person name="Nakamura S."/>
            <person name="Katano Y."/>
            <person name="Kishi E."/>
            <person name="Sasagawa M."/>
            <person name="Ankai A."/>
            <person name="Fukui S."/>
            <person name="Hashimoto Y."/>
            <person name="Kamata S."/>
            <person name="Otoguro M."/>
            <person name="Tanikawa S."/>
            <person name="Nihira T."/>
            <person name="Horinouchi S."/>
            <person name="Ohnishi Y."/>
            <person name="Hayakawa M."/>
            <person name="Kuzuyama T."/>
            <person name="Arisawa A."/>
            <person name="Nomoto F."/>
            <person name="Miura H."/>
            <person name="Takahashi Y."/>
            <person name="Fujita N."/>
        </authorList>
    </citation>
    <scope>NUCLEOTIDE SEQUENCE [LARGE SCALE GENOMIC DNA]</scope>
    <source>
        <strain evidence="5">ATCC 33774 / DSM 43861 / JCM 3304 / KCC A-0304 / NBRC 14216 / KM-6054</strain>
    </source>
</reference>
<dbReference type="HOGENOM" id="CLU_052333_1_0_11"/>
<name>E4N5N0_KITSK</name>
<keyword evidence="2" id="KW-0812">Transmembrane</keyword>
<accession>E4N5N0</accession>
<protein>
    <recommendedName>
        <fullName evidence="3">Endonuclease/exonuclease/phosphatase domain-containing protein</fullName>
    </recommendedName>
</protein>
<feature type="transmembrane region" description="Helical" evidence="2">
    <location>
        <begin position="34"/>
        <end position="55"/>
    </location>
</feature>
<dbReference type="InterPro" id="IPR036691">
    <property type="entry name" value="Endo/exonu/phosph_ase_sf"/>
</dbReference>
<dbReference type="GO" id="GO:0003824">
    <property type="term" value="F:catalytic activity"/>
    <property type="evidence" value="ECO:0007669"/>
    <property type="project" value="InterPro"/>
</dbReference>
<feature type="region of interest" description="Disordered" evidence="1">
    <location>
        <begin position="1"/>
        <end position="24"/>
    </location>
</feature>
<proteinExistence type="predicted"/>
<feature type="domain" description="Endonuclease/exonuclease/phosphatase" evidence="3">
    <location>
        <begin position="138"/>
        <end position="329"/>
    </location>
</feature>
<evidence type="ECO:0000313" key="5">
    <source>
        <dbReference type="Proteomes" id="UP000007076"/>
    </source>
</evidence>
<evidence type="ECO:0000313" key="4">
    <source>
        <dbReference type="EMBL" id="BAJ26511.1"/>
    </source>
</evidence>
<evidence type="ECO:0000256" key="1">
    <source>
        <dbReference type="SAM" id="MobiDB-lite"/>
    </source>
</evidence>
<sequence>MAAGRRPGRSVVTDDGTPENEPVGEKRRWWRRAAAVLGGVLLAGPAVLVAVRLAGWDDGTWWALPMAGLPYAALLCAVVLAVAAALRLRWVGGVAAVLVVVQLWWLVPRFVPDGDDAPAGAPRLRVATSNNYMGQVSPKSLVDLVREQRIDVLAVEEQSDSAAAALDAAGIRELLPHRERPADRDTAIYTRLPVTAAADPGWPTVNLTVEVGGRPVQIVAVHTYYPLGDARRWAEDLHELTAAAPGRTRNAVLLGDFNATLDHRPMRDLVDTGLSDTHEELGAGLFPTWPENHPDFRGVPPVIQIDHVLHGPALTAVTVSEHALPRSDHRAVVAELAVG</sequence>
<dbReference type="Gene3D" id="3.60.10.10">
    <property type="entry name" value="Endonuclease/exonuclease/phosphatase"/>
    <property type="match status" value="1"/>
</dbReference>
<organism evidence="4 5">
    <name type="scientific">Kitasatospora setae (strain ATCC 33774 / DSM 43861 / JCM 3304 / KCC A-0304 / NBRC 14216 / KM-6054)</name>
    <name type="common">Streptomyces setae</name>
    <dbReference type="NCBI Taxonomy" id="452652"/>
    <lineage>
        <taxon>Bacteria</taxon>
        <taxon>Bacillati</taxon>
        <taxon>Actinomycetota</taxon>
        <taxon>Actinomycetes</taxon>
        <taxon>Kitasatosporales</taxon>
        <taxon>Streptomycetaceae</taxon>
        <taxon>Kitasatospora</taxon>
    </lineage>
</organism>
<dbReference type="eggNOG" id="COG3021">
    <property type="taxonomic scope" value="Bacteria"/>
</dbReference>
<dbReference type="Pfam" id="PF03372">
    <property type="entry name" value="Exo_endo_phos"/>
    <property type="match status" value="1"/>
</dbReference>